<protein>
    <submittedName>
        <fullName evidence="3">Uncharacterized protein isoform X1</fullName>
    </submittedName>
</protein>
<dbReference type="InterPro" id="IPR022228">
    <property type="entry name" value="DUF3755"/>
</dbReference>
<dbReference type="InterPro" id="IPR009057">
    <property type="entry name" value="Homeodomain-like_sf"/>
</dbReference>
<reference evidence="2" key="1">
    <citation type="journal article" date="2025" name="Foods">
        <title>Unveiling the Microbial Signatures of Arabica Coffee Cherries: Insights into Ripeness Specific Diversity, Functional Traits, and Implications for Quality and Safety.</title>
        <authorList>
            <consortium name="RefSeq"/>
            <person name="Tenea G.N."/>
            <person name="Cifuentes V."/>
            <person name="Reyes P."/>
            <person name="Cevallos-Vallejos M."/>
        </authorList>
    </citation>
    <scope>NUCLEOTIDE SEQUENCE [LARGE SCALE GENOMIC DNA]</scope>
</reference>
<gene>
    <name evidence="3" type="primary">LOC113716746</name>
</gene>
<proteinExistence type="predicted"/>
<dbReference type="Pfam" id="PF12579">
    <property type="entry name" value="DUF3755"/>
    <property type="match status" value="1"/>
</dbReference>
<dbReference type="PANTHER" id="PTHR14000">
    <property type="entry name" value="FINGER CCCH DOMAIN PROTEIN, PUTATIVE (DUF3755)-RELATED"/>
    <property type="match status" value="1"/>
</dbReference>
<reference evidence="3" key="2">
    <citation type="submission" date="2025-08" db="UniProtKB">
        <authorList>
            <consortium name="RefSeq"/>
        </authorList>
    </citation>
    <scope>IDENTIFICATION</scope>
    <source>
        <tissue evidence="3">Leaves</tissue>
    </source>
</reference>
<sequence>MATQSNTGFHNHYYHPHHHHHHHHAQAISFESGTGLSEIITPPVPGNYYNHHHRASTSNACSRHGMLINPNIVNVSNNSLMTTAASPTAAGSMVYSGAPPPPGGAGGGGGGGAVITSCSSGSNDNSPGNSLGSLLLDTVPGLKHEAGLAVEWSVEEQYKLEEGLVKFADEPSIMKYIKIAAVLGDKTVRDVALRCRWMMRKRRKQEDHNLGKKVKDRRDRMESCLKSTTSASPMNLAAYVVPLQPRDQSDSTSPISALIGTTRHLLEENNQALGRVSTNLASLELQDNIDLFLRIRSNLTSILNDMRNMPGIMSQMPPLPVFINEELAGSTFSSSTQCMMMIGSSSGIHLKQEPGC</sequence>
<feature type="compositionally biased region" description="Basic residues" evidence="1">
    <location>
        <begin position="12"/>
        <end position="25"/>
    </location>
</feature>
<name>A0A6P6V2N3_COFAR</name>
<evidence type="ECO:0000313" key="2">
    <source>
        <dbReference type="Proteomes" id="UP001652660"/>
    </source>
</evidence>
<keyword evidence="2" id="KW-1185">Reference proteome</keyword>
<dbReference type="OrthoDB" id="19768at2759"/>
<evidence type="ECO:0000313" key="3">
    <source>
        <dbReference type="RefSeq" id="XP_027096966.1"/>
    </source>
</evidence>
<feature type="region of interest" description="Disordered" evidence="1">
    <location>
        <begin position="1"/>
        <end position="28"/>
    </location>
</feature>
<accession>A0A6P6V2N3</accession>
<dbReference type="Proteomes" id="UP001652660">
    <property type="component" value="Chromosome 11c"/>
</dbReference>
<organism evidence="2 3">
    <name type="scientific">Coffea arabica</name>
    <name type="common">Arabian coffee</name>
    <dbReference type="NCBI Taxonomy" id="13443"/>
    <lineage>
        <taxon>Eukaryota</taxon>
        <taxon>Viridiplantae</taxon>
        <taxon>Streptophyta</taxon>
        <taxon>Embryophyta</taxon>
        <taxon>Tracheophyta</taxon>
        <taxon>Spermatophyta</taxon>
        <taxon>Magnoliopsida</taxon>
        <taxon>eudicotyledons</taxon>
        <taxon>Gunneridae</taxon>
        <taxon>Pentapetalae</taxon>
        <taxon>asterids</taxon>
        <taxon>lamiids</taxon>
        <taxon>Gentianales</taxon>
        <taxon>Rubiaceae</taxon>
        <taxon>Ixoroideae</taxon>
        <taxon>Gardenieae complex</taxon>
        <taxon>Bertiereae - Coffeeae clade</taxon>
        <taxon>Coffeeae</taxon>
        <taxon>Coffea</taxon>
    </lineage>
</organism>
<dbReference type="PANTHER" id="PTHR14000:SF6">
    <property type="entry name" value="OS02G0631200 PROTEIN"/>
    <property type="match status" value="1"/>
</dbReference>
<dbReference type="RefSeq" id="XP_027096966.1">
    <property type="nucleotide sequence ID" value="XM_027241165.2"/>
</dbReference>
<dbReference type="SUPFAM" id="SSF46689">
    <property type="entry name" value="Homeodomain-like"/>
    <property type="match status" value="1"/>
</dbReference>
<dbReference type="GeneID" id="113716746"/>
<evidence type="ECO:0000256" key="1">
    <source>
        <dbReference type="SAM" id="MobiDB-lite"/>
    </source>
</evidence>
<dbReference type="AlphaFoldDB" id="A0A6P6V2N3"/>